<dbReference type="RefSeq" id="WP_068357034.1">
    <property type="nucleotide sequence ID" value="NZ_CP019337.1"/>
</dbReference>
<comment type="caution">
    <text evidence="3">The sequence shown here is derived from an EMBL/GenBank/DDBJ whole genome shotgun (WGS) entry which is preliminary data.</text>
</comment>
<keyword evidence="1" id="KW-0732">Signal</keyword>
<evidence type="ECO:0000256" key="1">
    <source>
        <dbReference type="SAM" id="SignalP"/>
    </source>
</evidence>
<gene>
    <name evidence="3" type="ORF">LPB301_02610</name>
</gene>
<protein>
    <recommendedName>
        <fullName evidence="2">Pyrrolo-quinoline quinone repeat domain-containing protein</fullName>
    </recommendedName>
</protein>
<dbReference type="AlphaFoldDB" id="A0A1B8U5Z3"/>
<dbReference type="SUPFAM" id="SSF50998">
    <property type="entry name" value="Quinoprotein alcohol dehydrogenase-like"/>
    <property type="match status" value="1"/>
</dbReference>
<dbReference type="InterPro" id="IPR011047">
    <property type="entry name" value="Quinoprotein_ADH-like_sf"/>
</dbReference>
<dbReference type="STRING" id="996801.BW723_06880"/>
<proteinExistence type="predicted"/>
<evidence type="ECO:0000313" key="4">
    <source>
        <dbReference type="Proteomes" id="UP000092612"/>
    </source>
</evidence>
<evidence type="ECO:0000313" key="3">
    <source>
        <dbReference type="EMBL" id="OBY67248.1"/>
    </source>
</evidence>
<organism evidence="3 4">
    <name type="scientific">Polaribacter reichenbachii</name>
    <dbReference type="NCBI Taxonomy" id="996801"/>
    <lineage>
        <taxon>Bacteria</taxon>
        <taxon>Pseudomonadati</taxon>
        <taxon>Bacteroidota</taxon>
        <taxon>Flavobacteriia</taxon>
        <taxon>Flavobacteriales</taxon>
        <taxon>Flavobacteriaceae</taxon>
    </lineage>
</organism>
<dbReference type="EMBL" id="LSFL01000005">
    <property type="protein sequence ID" value="OBY67248.1"/>
    <property type="molecule type" value="Genomic_DNA"/>
</dbReference>
<reference evidence="4" key="1">
    <citation type="submission" date="2016-02" db="EMBL/GenBank/DDBJ databases">
        <title>Paenibacillus sp. LPB0068, isolated from Crassostrea gigas.</title>
        <authorList>
            <person name="Shin S.-K."/>
            <person name="Yi H."/>
        </authorList>
    </citation>
    <scope>NUCLEOTIDE SEQUENCE [LARGE SCALE GENOMIC DNA]</scope>
    <source>
        <strain evidence="4">KCTC 23969</strain>
    </source>
</reference>
<accession>A0A1B8U5Z3</accession>
<dbReference type="Proteomes" id="UP000092612">
    <property type="component" value="Unassembled WGS sequence"/>
</dbReference>
<keyword evidence="4" id="KW-1185">Reference proteome</keyword>
<sequence length="515" mass="56700">MKKAVLLLMVFAFYANITIGQEWTKDFPGKINLVKMSDAGIAIVGTNDALYGVNDKGEILWENEKLRKVEEERVQILSGTELVFISDKGMLSRNRVLNANTGKEYANSGKKGDNIIGVRVIHGTNQLWTLKGTRGINTWSLDTNTLQYGWGRNEIKSDIAVDKMASLTWSFRGAQPLLYTGKNSAIVHLGLSHLANVDLTTGKDIWRFNWKPYKMKDAKSSTLSNGFSAMKLDEETNTLYFPFKSQLIALDVNSGTPKWNPKKGGKTGKVLSMFVTKEGVLVLTPKGLQLLDKATGNLVWKKPIKIKNAIESILLQDNHDFFAISKGSIIKIDVANKSTKVLTEKIKFSGKESFQSLEIVDDLIILSASQNVAAFNKNTGEKVHHTYLKAPGSSLLAITQNLVLATVAVAATANSQNINSQNSTSGTYTYHKYTPAVMKSGGSASETKGDIIYISTKFKDADAKGFGVAKVNKKTGEIIEKIVIGDRDPLYAINHNKGNFFYKSDHKTLAMKSLK</sequence>
<dbReference type="Gene3D" id="2.130.10.10">
    <property type="entry name" value="YVTN repeat-like/Quinoprotein amine dehydrogenase"/>
    <property type="match status" value="1"/>
</dbReference>
<dbReference type="PANTHER" id="PTHR34512:SF30">
    <property type="entry name" value="OUTER MEMBRANE PROTEIN ASSEMBLY FACTOR BAMB"/>
    <property type="match status" value="1"/>
</dbReference>
<name>A0A1B8U5Z3_9FLAO</name>
<evidence type="ECO:0000259" key="2">
    <source>
        <dbReference type="Pfam" id="PF13360"/>
    </source>
</evidence>
<dbReference type="Pfam" id="PF13360">
    <property type="entry name" value="PQQ_2"/>
    <property type="match status" value="1"/>
</dbReference>
<feature type="chain" id="PRO_5008616024" description="Pyrrolo-quinoline quinone repeat domain-containing protein" evidence="1">
    <location>
        <begin position="18"/>
        <end position="515"/>
    </location>
</feature>
<dbReference type="KEGG" id="prn:BW723_06880"/>
<feature type="domain" description="Pyrrolo-quinoline quinone repeat" evidence="2">
    <location>
        <begin position="244"/>
        <end position="383"/>
    </location>
</feature>
<dbReference type="PANTHER" id="PTHR34512">
    <property type="entry name" value="CELL SURFACE PROTEIN"/>
    <property type="match status" value="1"/>
</dbReference>
<dbReference type="OrthoDB" id="725093at2"/>
<feature type="signal peptide" evidence="1">
    <location>
        <begin position="1"/>
        <end position="17"/>
    </location>
</feature>
<dbReference type="InterPro" id="IPR015943">
    <property type="entry name" value="WD40/YVTN_repeat-like_dom_sf"/>
</dbReference>
<dbReference type="InterPro" id="IPR002372">
    <property type="entry name" value="PQQ_rpt_dom"/>
</dbReference>